<dbReference type="SUPFAM" id="SSF57850">
    <property type="entry name" value="RING/U-box"/>
    <property type="match status" value="1"/>
</dbReference>
<proteinExistence type="predicted"/>
<name>A0A443S4Y6_9ACAR</name>
<dbReference type="STRING" id="299467.A0A443S4Y6"/>
<feature type="domain" description="RING-type" evidence="11">
    <location>
        <begin position="661"/>
        <end position="706"/>
    </location>
</feature>
<evidence type="ECO:0000259" key="12">
    <source>
        <dbReference type="PROSITE" id="PS50102"/>
    </source>
</evidence>
<dbReference type="VEuPathDB" id="VectorBase:LDEU009451"/>
<dbReference type="SMART" id="SM00184">
    <property type="entry name" value="RING"/>
    <property type="match status" value="1"/>
</dbReference>
<gene>
    <name evidence="14" type="ORF">B4U80_13530</name>
</gene>
<dbReference type="InterPro" id="IPR017907">
    <property type="entry name" value="Znf_RING_CS"/>
</dbReference>
<evidence type="ECO:0000256" key="7">
    <source>
        <dbReference type="ARBA" id="ARBA00022884"/>
    </source>
</evidence>
<dbReference type="SMART" id="SM00360">
    <property type="entry name" value="RRM"/>
    <property type="match status" value="5"/>
</dbReference>
<dbReference type="InterPro" id="IPR035979">
    <property type="entry name" value="RBD_domain_sf"/>
</dbReference>
<dbReference type="AlphaFoldDB" id="A0A443S4Y6"/>
<feature type="region of interest" description="Disordered" evidence="10">
    <location>
        <begin position="245"/>
        <end position="273"/>
    </location>
</feature>
<dbReference type="GO" id="GO:0008270">
    <property type="term" value="F:zinc ion binding"/>
    <property type="evidence" value="ECO:0007669"/>
    <property type="project" value="UniProtKB-KW"/>
</dbReference>
<dbReference type="Pfam" id="PF01485">
    <property type="entry name" value="IBR"/>
    <property type="match status" value="1"/>
</dbReference>
<keyword evidence="5" id="KW-0833">Ubl conjugation pathway</keyword>
<dbReference type="GO" id="GO:0003723">
    <property type="term" value="F:RNA binding"/>
    <property type="evidence" value="ECO:0007669"/>
    <property type="project" value="UniProtKB-UniRule"/>
</dbReference>
<feature type="domain" description="RRM" evidence="12">
    <location>
        <begin position="298"/>
        <end position="380"/>
    </location>
</feature>
<feature type="domain" description="RING-type" evidence="13">
    <location>
        <begin position="657"/>
        <end position="795"/>
    </location>
</feature>
<dbReference type="InterPro" id="IPR044066">
    <property type="entry name" value="TRIAD_supradom"/>
</dbReference>
<feature type="domain" description="RRM" evidence="12">
    <location>
        <begin position="48"/>
        <end position="122"/>
    </location>
</feature>
<dbReference type="Gene3D" id="3.30.70.330">
    <property type="match status" value="5"/>
</dbReference>
<evidence type="ECO:0000256" key="1">
    <source>
        <dbReference type="ARBA" id="ARBA00022679"/>
    </source>
</evidence>
<feature type="domain" description="RRM" evidence="12">
    <location>
        <begin position="154"/>
        <end position="232"/>
    </location>
</feature>
<feature type="compositionally biased region" description="Low complexity" evidence="10">
    <location>
        <begin position="245"/>
        <end position="258"/>
    </location>
</feature>
<keyword evidence="4 8" id="KW-0863">Zinc-finger</keyword>
<dbReference type="InterPro" id="IPR000504">
    <property type="entry name" value="RRM_dom"/>
</dbReference>
<evidence type="ECO:0000256" key="2">
    <source>
        <dbReference type="ARBA" id="ARBA00022723"/>
    </source>
</evidence>
<feature type="domain" description="RRM" evidence="12">
    <location>
        <begin position="554"/>
        <end position="633"/>
    </location>
</feature>
<evidence type="ECO:0000259" key="13">
    <source>
        <dbReference type="PROSITE" id="PS51873"/>
    </source>
</evidence>
<dbReference type="GO" id="GO:0016740">
    <property type="term" value="F:transferase activity"/>
    <property type="evidence" value="ECO:0007669"/>
    <property type="project" value="UniProtKB-KW"/>
</dbReference>
<dbReference type="InterPro" id="IPR001841">
    <property type="entry name" value="Znf_RING"/>
</dbReference>
<feature type="domain" description="RRM" evidence="12">
    <location>
        <begin position="439"/>
        <end position="515"/>
    </location>
</feature>
<keyword evidence="7 9" id="KW-0694">RNA-binding</keyword>
<evidence type="ECO:0000313" key="15">
    <source>
        <dbReference type="Proteomes" id="UP000288716"/>
    </source>
</evidence>
<dbReference type="PROSITE" id="PS51873">
    <property type="entry name" value="TRIAD"/>
    <property type="match status" value="1"/>
</dbReference>
<dbReference type="SUPFAM" id="SSF54928">
    <property type="entry name" value="RNA-binding domain, RBD"/>
    <property type="match status" value="4"/>
</dbReference>
<dbReference type="PANTHER" id="PTHR24012">
    <property type="entry name" value="RNA BINDING PROTEIN"/>
    <property type="match status" value="1"/>
</dbReference>
<accession>A0A443S4Y6</accession>
<dbReference type="InterPro" id="IPR013083">
    <property type="entry name" value="Znf_RING/FYVE/PHD"/>
</dbReference>
<evidence type="ECO:0000259" key="11">
    <source>
        <dbReference type="PROSITE" id="PS50089"/>
    </source>
</evidence>
<dbReference type="EMBL" id="NCKV01008397">
    <property type="protein sequence ID" value="RWS22589.1"/>
    <property type="molecule type" value="Genomic_DNA"/>
</dbReference>
<keyword evidence="2" id="KW-0479">Metal-binding</keyword>
<reference evidence="14 15" key="1">
    <citation type="journal article" date="2018" name="Gigascience">
        <title>Genomes of trombidid mites reveal novel predicted allergens and laterally-transferred genes associated with secondary metabolism.</title>
        <authorList>
            <person name="Dong X."/>
            <person name="Chaisiri K."/>
            <person name="Xia D."/>
            <person name="Armstrong S.D."/>
            <person name="Fang Y."/>
            <person name="Donnelly M.J."/>
            <person name="Kadowaki T."/>
            <person name="McGarry J.W."/>
            <person name="Darby A.C."/>
            <person name="Makepeace B.L."/>
        </authorList>
    </citation>
    <scope>NUCLEOTIDE SEQUENCE [LARGE SCALE GENOMIC DNA]</scope>
    <source>
        <strain evidence="14">UoL-UT</strain>
    </source>
</reference>
<dbReference type="PROSITE" id="PS00518">
    <property type="entry name" value="ZF_RING_1"/>
    <property type="match status" value="1"/>
</dbReference>
<comment type="caution">
    <text evidence="14">The sequence shown here is derived from an EMBL/GenBank/DDBJ whole genome shotgun (WGS) entry which is preliminary data.</text>
</comment>
<evidence type="ECO:0000256" key="3">
    <source>
        <dbReference type="ARBA" id="ARBA00022737"/>
    </source>
</evidence>
<dbReference type="CDD" id="cd00590">
    <property type="entry name" value="RRM_SF"/>
    <property type="match status" value="3"/>
</dbReference>
<dbReference type="Gene3D" id="3.30.40.10">
    <property type="entry name" value="Zinc/RING finger domain, C3HC4 (zinc finger)"/>
    <property type="match status" value="1"/>
</dbReference>
<evidence type="ECO:0000256" key="10">
    <source>
        <dbReference type="SAM" id="MobiDB-lite"/>
    </source>
</evidence>
<evidence type="ECO:0000313" key="14">
    <source>
        <dbReference type="EMBL" id="RWS22589.1"/>
    </source>
</evidence>
<dbReference type="InterPro" id="IPR012677">
    <property type="entry name" value="Nucleotide-bd_a/b_plait_sf"/>
</dbReference>
<keyword evidence="3" id="KW-0677">Repeat</keyword>
<evidence type="ECO:0000256" key="6">
    <source>
        <dbReference type="ARBA" id="ARBA00022833"/>
    </source>
</evidence>
<dbReference type="PROSITE" id="PS50089">
    <property type="entry name" value="ZF_RING_2"/>
    <property type="match status" value="1"/>
</dbReference>
<dbReference type="Proteomes" id="UP000288716">
    <property type="component" value="Unassembled WGS sequence"/>
</dbReference>
<evidence type="ECO:0000256" key="4">
    <source>
        <dbReference type="ARBA" id="ARBA00022771"/>
    </source>
</evidence>
<organism evidence="14 15">
    <name type="scientific">Leptotrombidium deliense</name>
    <dbReference type="NCBI Taxonomy" id="299467"/>
    <lineage>
        <taxon>Eukaryota</taxon>
        <taxon>Metazoa</taxon>
        <taxon>Ecdysozoa</taxon>
        <taxon>Arthropoda</taxon>
        <taxon>Chelicerata</taxon>
        <taxon>Arachnida</taxon>
        <taxon>Acari</taxon>
        <taxon>Acariformes</taxon>
        <taxon>Trombidiformes</taxon>
        <taxon>Prostigmata</taxon>
        <taxon>Anystina</taxon>
        <taxon>Parasitengona</taxon>
        <taxon>Trombiculoidea</taxon>
        <taxon>Trombiculidae</taxon>
        <taxon>Leptotrombidium</taxon>
    </lineage>
</organism>
<dbReference type="InterPro" id="IPR002867">
    <property type="entry name" value="IBR_dom"/>
</dbReference>
<keyword evidence="15" id="KW-1185">Reference proteome</keyword>
<sequence>KQCKDHILKLTSALEGRYNLAQNLTNHSEPEADNEIFDYQRDTAIPENSVHYRDTSTKLNKHLIKIIFEKYGKIKKYWFKVSDCHGHGFVEYDNSYSARRAINGESGNEYLGRKINVMPFKPVMKESKELDANKSSDNRHSSENQNETDFHSFKHILVKNIKDEISSERELLLLFHRFGPINRCRIHKKCGKPTGFADIQFVNSDSALNAFNEMKGYRLPSGRKINVDVYVNRQSIASGINNAFSSAPSSGRSSRNSGILNDDNENNASNTNSNVLDDAAKKISRLSFSASSPHVSARYIYVTGFKHEIKSDFELENLFKRFGKITFSKYVVDKDEYGEVTQRYGYVCFADEQSATSAVNTMDRFSFPSGVTISVNQNAPKERRSIIKPINDLNRSARPKPPLQFVLPNTDNSIRNAYSGEIGRKDIYLPVPDGRNDENKIHITNFADAISSEPKLRCLFDEFGTIVESTLFKSENEKNGIIKFDNPISAHRAVSKMNGCLLPNGRRLIVTRYGKFNEKLPSHNDTTFYKINLPNSNQKLMKVEPKLNIDLFFTKIVVKNCSSDVITEQQLCFQFSEFGPIKCAKIMKDEDEKPRGIAFIRFYTHESAVRAINAKYDEILANGKRIKVERFKEQFEVKQRLRNNFLTRFKERKNVRQSDQCLICMSNLDTGETITSNCRHQFCRNCIEIYVTYLMDKYEVESILCPSSCCPNELNSSALRRLGKLFYDLCKRQKFVRQNSFKDDMWCPRYWCREPVSVTSHTQFKCIKCHFEFCTRCGNESRSGLLNHRCEINTV</sequence>
<keyword evidence="1" id="KW-0808">Transferase</keyword>
<evidence type="ECO:0000256" key="8">
    <source>
        <dbReference type="PROSITE-ProRule" id="PRU00175"/>
    </source>
</evidence>
<keyword evidence="6" id="KW-0862">Zinc</keyword>
<feature type="non-terminal residue" evidence="14">
    <location>
        <position position="1"/>
    </location>
</feature>
<dbReference type="Pfam" id="PF00076">
    <property type="entry name" value="RRM_1"/>
    <property type="match status" value="5"/>
</dbReference>
<evidence type="ECO:0000256" key="9">
    <source>
        <dbReference type="PROSITE-ProRule" id="PRU00176"/>
    </source>
</evidence>
<dbReference type="OrthoDB" id="448399at2759"/>
<evidence type="ECO:0000256" key="5">
    <source>
        <dbReference type="ARBA" id="ARBA00022786"/>
    </source>
</evidence>
<dbReference type="PROSITE" id="PS50102">
    <property type="entry name" value="RRM"/>
    <property type="match status" value="5"/>
</dbReference>
<protein>
    <submittedName>
        <fullName evidence="14">Polyadenylate-binding protein 1-like protein</fullName>
    </submittedName>
</protein>